<protein>
    <recommendedName>
        <fullName evidence="5">Putative hydroxypyruvate isomerase</fullName>
        <ecNumber evidence="4">5.3.1.22</ecNumber>
    </recommendedName>
</protein>
<evidence type="ECO:0000256" key="5">
    <source>
        <dbReference type="ARBA" id="ARBA00017985"/>
    </source>
</evidence>
<evidence type="ECO:0000313" key="8">
    <source>
        <dbReference type="EMBL" id="KAG5309399.1"/>
    </source>
</evidence>
<dbReference type="GO" id="GO:0008903">
    <property type="term" value="F:hydroxypyruvate isomerase activity"/>
    <property type="evidence" value="ECO:0007669"/>
    <property type="project" value="UniProtKB-EC"/>
</dbReference>
<dbReference type="InterPro" id="IPR036237">
    <property type="entry name" value="Xyl_isomerase-like_sf"/>
</dbReference>
<dbReference type="InterPro" id="IPR050417">
    <property type="entry name" value="Sugar_Epim/Isomerase"/>
</dbReference>
<sequence length="325" mass="36088">MCYTYSLQITVVMALRFASNLSFMFTEVPSIIDRYQLAKQAGFKAVESGFPFGFSVQQVATAKKKANVDQVLLNVFTGDVTKGEVGFAAIPGEEENFKKSIEKTIEYANALNCKIIHVMSGKVEAPTAANDMVYEKNLLYAIEKCQKEDIVIVIEPINNYSVPNYYMNNFQKGLDLVKKINNAHFKLLMDIFHLQHCCGNITKFIQDFLPYIGHIQVAQVPDRHEPDTPGEIDYKYILSLLETTGIKITGNHLMALRHHQHEPFCLPISVHRIDGVRKIACPPIAGLINALILGPLKRSGIAALHSGAPTNRPFDSTGSTSADSV</sequence>
<feature type="domain" description="Xylose isomerase-like TIM barrel" evidence="7">
    <location>
        <begin position="36"/>
        <end position="246"/>
    </location>
</feature>
<keyword evidence="9" id="KW-1185">Reference proteome</keyword>
<dbReference type="PANTHER" id="PTHR43489:SF6">
    <property type="entry name" value="HYDROXYPYRUVATE ISOMERASE-RELATED"/>
    <property type="match status" value="1"/>
</dbReference>
<dbReference type="SUPFAM" id="SSF51658">
    <property type="entry name" value="Xylose isomerase-like"/>
    <property type="match status" value="1"/>
</dbReference>
<dbReference type="Pfam" id="PF01261">
    <property type="entry name" value="AP_endonuc_2"/>
    <property type="match status" value="1"/>
</dbReference>
<comment type="similarity">
    <text evidence="3">Belongs to the hyi family.</text>
</comment>
<comment type="catalytic activity">
    <reaction evidence="1">
        <text>3-hydroxypyruvate = 2-hydroxy-3-oxopropanoate</text>
        <dbReference type="Rhea" id="RHEA:11952"/>
        <dbReference type="ChEBI" id="CHEBI:17180"/>
        <dbReference type="ChEBI" id="CHEBI:57978"/>
        <dbReference type="EC" id="5.3.1.22"/>
    </reaction>
</comment>
<dbReference type="FunFam" id="3.20.20.150:FF:000007">
    <property type="entry name" value="Hydroxypyruvate isomerase"/>
    <property type="match status" value="1"/>
</dbReference>
<evidence type="ECO:0000256" key="4">
    <source>
        <dbReference type="ARBA" id="ARBA00012570"/>
    </source>
</evidence>
<dbReference type="Gene3D" id="3.20.20.150">
    <property type="entry name" value="Divalent-metal-dependent TIM barrel enzymes"/>
    <property type="match status" value="1"/>
</dbReference>
<evidence type="ECO:0000259" key="7">
    <source>
        <dbReference type="Pfam" id="PF01261"/>
    </source>
</evidence>
<evidence type="ECO:0000256" key="1">
    <source>
        <dbReference type="ARBA" id="ARBA00000476"/>
    </source>
</evidence>
<organism evidence="8 9">
    <name type="scientific">Acromyrmex insinuator</name>
    <dbReference type="NCBI Taxonomy" id="230686"/>
    <lineage>
        <taxon>Eukaryota</taxon>
        <taxon>Metazoa</taxon>
        <taxon>Ecdysozoa</taxon>
        <taxon>Arthropoda</taxon>
        <taxon>Hexapoda</taxon>
        <taxon>Insecta</taxon>
        <taxon>Pterygota</taxon>
        <taxon>Neoptera</taxon>
        <taxon>Endopterygota</taxon>
        <taxon>Hymenoptera</taxon>
        <taxon>Apocrita</taxon>
        <taxon>Aculeata</taxon>
        <taxon>Formicoidea</taxon>
        <taxon>Formicidae</taxon>
        <taxon>Myrmicinae</taxon>
        <taxon>Acromyrmex</taxon>
    </lineage>
</organism>
<feature type="non-terminal residue" evidence="8">
    <location>
        <position position="1"/>
    </location>
</feature>
<comment type="function">
    <text evidence="2">Catalyzes the reversible isomerization between hydroxypyruvate and 2-hydroxy-3-oxopropanoate (also termed tartronate semialdehyde).</text>
</comment>
<comment type="caution">
    <text evidence="8">The sequence shown here is derived from an EMBL/GenBank/DDBJ whole genome shotgun (WGS) entry which is preliminary data.</text>
</comment>
<dbReference type="GO" id="GO:0046487">
    <property type="term" value="P:glyoxylate metabolic process"/>
    <property type="evidence" value="ECO:0007669"/>
    <property type="project" value="TreeGrafter"/>
</dbReference>
<keyword evidence="6 8" id="KW-0413">Isomerase</keyword>
<feature type="non-terminal residue" evidence="8">
    <location>
        <position position="325"/>
    </location>
</feature>
<evidence type="ECO:0000256" key="2">
    <source>
        <dbReference type="ARBA" id="ARBA00002968"/>
    </source>
</evidence>
<reference evidence="8" key="1">
    <citation type="submission" date="2020-02" db="EMBL/GenBank/DDBJ databases">
        <title>Relaxed selection underlies rapid genomic changes in the transitions from sociality to social parasitism in ants.</title>
        <authorList>
            <person name="Bi X."/>
        </authorList>
    </citation>
    <scope>NUCLEOTIDE SEQUENCE</scope>
    <source>
        <strain evidence="8">BGI-DK2013a</strain>
        <tissue evidence="8">Whole body</tissue>
    </source>
</reference>
<proteinExistence type="inferred from homology"/>
<dbReference type="Proteomes" id="UP000667349">
    <property type="component" value="Unassembled WGS sequence"/>
</dbReference>
<evidence type="ECO:0000256" key="6">
    <source>
        <dbReference type="ARBA" id="ARBA00023235"/>
    </source>
</evidence>
<gene>
    <name evidence="8" type="primary">Hyi</name>
    <name evidence="8" type="ORF">G6Z75_0006163</name>
</gene>
<dbReference type="EC" id="5.3.1.22" evidence="4"/>
<name>A0A836E3G9_9HYME</name>
<evidence type="ECO:0000256" key="3">
    <source>
        <dbReference type="ARBA" id="ARBA00005962"/>
    </source>
</evidence>
<evidence type="ECO:0000313" key="9">
    <source>
        <dbReference type="Proteomes" id="UP000667349"/>
    </source>
</evidence>
<dbReference type="EMBL" id="JAANHZ010000599">
    <property type="protein sequence ID" value="KAG5309399.1"/>
    <property type="molecule type" value="Genomic_DNA"/>
</dbReference>
<dbReference type="AlphaFoldDB" id="A0A836E3G9"/>
<dbReference type="InterPro" id="IPR013022">
    <property type="entry name" value="Xyl_isomerase-like_TIM-brl"/>
</dbReference>
<accession>A0A836E3G9</accession>
<dbReference type="PANTHER" id="PTHR43489">
    <property type="entry name" value="ISOMERASE"/>
    <property type="match status" value="1"/>
</dbReference>